<protein>
    <recommendedName>
        <fullName evidence="6">5'-hydroxyaverantin dehydrogenase</fullName>
    </recommendedName>
</protein>
<dbReference type="GO" id="GO:0005737">
    <property type="term" value="C:cytoplasm"/>
    <property type="evidence" value="ECO:0007669"/>
    <property type="project" value="TreeGrafter"/>
</dbReference>
<dbReference type="PRINTS" id="PR00081">
    <property type="entry name" value="GDHRDH"/>
</dbReference>
<reference evidence="4" key="1">
    <citation type="submission" date="2022-11" db="EMBL/GenBank/DDBJ databases">
        <authorList>
            <person name="Petersen C."/>
        </authorList>
    </citation>
    <scope>NUCLEOTIDE SEQUENCE</scope>
    <source>
        <strain evidence="4">IBT 21917</strain>
    </source>
</reference>
<organism evidence="4 5">
    <name type="scientific">Penicillium capsulatum</name>
    <dbReference type="NCBI Taxonomy" id="69766"/>
    <lineage>
        <taxon>Eukaryota</taxon>
        <taxon>Fungi</taxon>
        <taxon>Dikarya</taxon>
        <taxon>Ascomycota</taxon>
        <taxon>Pezizomycotina</taxon>
        <taxon>Eurotiomycetes</taxon>
        <taxon>Eurotiomycetidae</taxon>
        <taxon>Eurotiales</taxon>
        <taxon>Aspergillaceae</taxon>
        <taxon>Penicillium</taxon>
    </lineage>
</organism>
<comment type="caution">
    <text evidence="4">The sequence shown here is derived from an EMBL/GenBank/DDBJ whole genome shotgun (WGS) entry which is preliminary data.</text>
</comment>
<dbReference type="Proteomes" id="UP001146351">
    <property type="component" value="Unassembled WGS sequence"/>
</dbReference>
<gene>
    <name evidence="4" type="ORF">N7492_007729</name>
</gene>
<dbReference type="AlphaFoldDB" id="A0A9W9I0D3"/>
<dbReference type="EMBL" id="JAPQKO010000005">
    <property type="protein sequence ID" value="KAJ5162337.1"/>
    <property type="molecule type" value="Genomic_DNA"/>
</dbReference>
<dbReference type="GO" id="GO:0016616">
    <property type="term" value="F:oxidoreductase activity, acting on the CH-OH group of donors, NAD or NADP as acceptor"/>
    <property type="evidence" value="ECO:0007669"/>
    <property type="project" value="TreeGrafter"/>
</dbReference>
<keyword evidence="3" id="KW-0560">Oxidoreductase</keyword>
<evidence type="ECO:0000313" key="5">
    <source>
        <dbReference type="Proteomes" id="UP001146351"/>
    </source>
</evidence>
<dbReference type="PANTHER" id="PTHR44229">
    <property type="entry name" value="15-HYDROXYPROSTAGLANDIN DEHYDROGENASE [NAD(+)]"/>
    <property type="match status" value="1"/>
</dbReference>
<evidence type="ECO:0008006" key="6">
    <source>
        <dbReference type="Google" id="ProtNLM"/>
    </source>
</evidence>
<dbReference type="InterPro" id="IPR020904">
    <property type="entry name" value="Sc_DH/Rdtase_CS"/>
</dbReference>
<accession>A0A9W9I0D3</accession>
<evidence type="ECO:0000256" key="2">
    <source>
        <dbReference type="ARBA" id="ARBA00022857"/>
    </source>
</evidence>
<keyword evidence="2" id="KW-0521">NADP</keyword>
<dbReference type="SUPFAM" id="SSF51735">
    <property type="entry name" value="NAD(P)-binding Rossmann-fold domains"/>
    <property type="match status" value="1"/>
</dbReference>
<name>A0A9W9I0D3_9EURO</name>
<evidence type="ECO:0000313" key="4">
    <source>
        <dbReference type="EMBL" id="KAJ5162337.1"/>
    </source>
</evidence>
<reference evidence="4" key="2">
    <citation type="journal article" date="2023" name="IMA Fungus">
        <title>Comparative genomic study of the Penicillium genus elucidates a diverse pangenome and 15 lateral gene transfer events.</title>
        <authorList>
            <person name="Petersen C."/>
            <person name="Sorensen T."/>
            <person name="Nielsen M.R."/>
            <person name="Sondergaard T.E."/>
            <person name="Sorensen J.L."/>
            <person name="Fitzpatrick D.A."/>
            <person name="Frisvad J.C."/>
            <person name="Nielsen K.L."/>
        </authorList>
    </citation>
    <scope>NUCLEOTIDE SEQUENCE</scope>
    <source>
        <strain evidence="4">IBT 21917</strain>
    </source>
</reference>
<dbReference type="Gene3D" id="3.40.50.720">
    <property type="entry name" value="NAD(P)-binding Rossmann-like Domain"/>
    <property type="match status" value="1"/>
</dbReference>
<keyword evidence="5" id="KW-1185">Reference proteome</keyword>
<dbReference type="Pfam" id="PF00106">
    <property type="entry name" value="adh_short"/>
    <property type="match status" value="1"/>
</dbReference>
<comment type="similarity">
    <text evidence="1">Belongs to the short-chain dehydrogenases/reductases (SDR) family.</text>
</comment>
<sequence>MAIPEYDGQYTLQPNQGFDARHIAGKSVVITGGASGIGKEMVKEFVAAGAFVAIGDLQDSGQQLVEELGADRAVFVKCDVTKWSDQVHLFKTAVAHSPAHLIDTVVSNAGISGRDSLYWDDSEFDGEPLEPSLKVLQTNLVGSIYTSKLALHYLTRHPEGEHRDRSLTLMSSIAGYCDQPGTPIYCASKHGIRGIMSSLRRTAHKKAVRVNLIAPWYIRTPAIPAENQERLTSRGVIWAEPADAAAASLHIASDAKLNGRCVTIVPRHEDPRGYMDMGKDDYPEGDAGFEWQRTMMAASHRA</sequence>
<dbReference type="PROSITE" id="PS00061">
    <property type="entry name" value="ADH_SHORT"/>
    <property type="match status" value="1"/>
</dbReference>
<evidence type="ECO:0000256" key="3">
    <source>
        <dbReference type="ARBA" id="ARBA00023002"/>
    </source>
</evidence>
<dbReference type="InterPro" id="IPR002347">
    <property type="entry name" value="SDR_fam"/>
</dbReference>
<dbReference type="PANTHER" id="PTHR44229:SF4">
    <property type="entry name" value="15-HYDROXYPROSTAGLANDIN DEHYDROGENASE [NAD(+)]"/>
    <property type="match status" value="1"/>
</dbReference>
<proteinExistence type="inferred from homology"/>
<dbReference type="InterPro" id="IPR036291">
    <property type="entry name" value="NAD(P)-bd_dom_sf"/>
</dbReference>
<dbReference type="OrthoDB" id="5371740at2759"/>
<evidence type="ECO:0000256" key="1">
    <source>
        <dbReference type="ARBA" id="ARBA00006484"/>
    </source>
</evidence>